<accession>A0A0F9J316</accession>
<evidence type="ECO:0000313" key="1">
    <source>
        <dbReference type="EMBL" id="KKM00306.1"/>
    </source>
</evidence>
<reference evidence="1" key="1">
    <citation type="journal article" date="2015" name="Nature">
        <title>Complex archaea that bridge the gap between prokaryotes and eukaryotes.</title>
        <authorList>
            <person name="Spang A."/>
            <person name="Saw J.H."/>
            <person name="Jorgensen S.L."/>
            <person name="Zaremba-Niedzwiedzka K."/>
            <person name="Martijn J."/>
            <person name="Lind A.E."/>
            <person name="van Eijk R."/>
            <person name="Schleper C."/>
            <person name="Guy L."/>
            <person name="Ettema T.J."/>
        </authorList>
    </citation>
    <scope>NUCLEOTIDE SEQUENCE</scope>
</reference>
<name>A0A0F9J316_9ZZZZ</name>
<dbReference type="EMBL" id="LAZR01017463">
    <property type="protein sequence ID" value="KKM00306.1"/>
    <property type="molecule type" value="Genomic_DNA"/>
</dbReference>
<dbReference type="AlphaFoldDB" id="A0A0F9J316"/>
<protein>
    <submittedName>
        <fullName evidence="1">Uncharacterized protein</fullName>
    </submittedName>
</protein>
<proteinExistence type="predicted"/>
<gene>
    <name evidence="1" type="ORF">LCGC14_1805710</name>
</gene>
<sequence length="149" mass="16805">MSNLHKDWIRNAVTRGLARIEEAEVTVKGVPNKGDTKLIKFDKVVFTIETKEQAAELMELGDTARGTTKDKDGNEVPREHPVAEYLSYAYGLNCRAKVRADFERQFEDPDKALKKIAALLVKSGQYKSEEKALACARLMREDTDDEADE</sequence>
<comment type="caution">
    <text evidence="1">The sequence shown here is derived from an EMBL/GenBank/DDBJ whole genome shotgun (WGS) entry which is preliminary data.</text>
</comment>
<organism evidence="1">
    <name type="scientific">marine sediment metagenome</name>
    <dbReference type="NCBI Taxonomy" id="412755"/>
    <lineage>
        <taxon>unclassified sequences</taxon>
        <taxon>metagenomes</taxon>
        <taxon>ecological metagenomes</taxon>
    </lineage>
</organism>